<keyword evidence="5" id="KW-1133">Transmembrane helix</keyword>
<evidence type="ECO:0000256" key="7">
    <source>
        <dbReference type="ARBA" id="ARBA00023136"/>
    </source>
</evidence>
<evidence type="ECO:0000256" key="6">
    <source>
        <dbReference type="ARBA" id="ARBA00023065"/>
    </source>
</evidence>
<keyword evidence="7" id="KW-0472">Membrane</keyword>
<dbReference type="CDD" id="cd20325">
    <property type="entry name" value="FXYD7"/>
    <property type="match status" value="1"/>
</dbReference>
<dbReference type="Pfam" id="PF02038">
    <property type="entry name" value="ATP1G1_PLM_MAT8"/>
    <property type="match status" value="1"/>
</dbReference>
<dbReference type="PANTHER" id="PTHR14132:SF22">
    <property type="entry name" value="FXYD DOMAIN-CONTAINING ION TRANSPORT REGULATOR"/>
    <property type="match status" value="1"/>
</dbReference>
<accession>A0A3B4Z435</accession>
<dbReference type="GO" id="GO:0006811">
    <property type="term" value="P:monoatomic ion transport"/>
    <property type="evidence" value="ECO:0007669"/>
    <property type="project" value="UniProtKB-KW"/>
</dbReference>
<dbReference type="STRING" id="144197.ENSSPAP00000001991"/>
<dbReference type="AlphaFoldDB" id="A0A3B4Z435"/>
<dbReference type="Gene3D" id="1.20.5.780">
    <property type="entry name" value="Single helix bin"/>
    <property type="match status" value="1"/>
</dbReference>
<evidence type="ECO:0000256" key="5">
    <source>
        <dbReference type="ARBA" id="ARBA00022989"/>
    </source>
</evidence>
<name>A0A3B4Z435_9TELE</name>
<keyword evidence="3 8" id="KW-0813">Transport</keyword>
<dbReference type="GO" id="GO:0043269">
    <property type="term" value="P:regulation of monoatomic ion transport"/>
    <property type="evidence" value="ECO:0007669"/>
    <property type="project" value="InterPro"/>
</dbReference>
<evidence type="ECO:0000256" key="8">
    <source>
        <dbReference type="RuleBase" id="RU364131"/>
    </source>
</evidence>
<reference evidence="9" key="1">
    <citation type="submission" date="2023-09" db="UniProtKB">
        <authorList>
            <consortium name="Ensembl"/>
        </authorList>
    </citation>
    <scope>IDENTIFICATION</scope>
</reference>
<evidence type="ECO:0000313" key="9">
    <source>
        <dbReference type="Ensembl" id="ENSSPAP00000001991.1"/>
    </source>
</evidence>
<dbReference type="InterPro" id="IPR047284">
    <property type="entry name" value="FXYD7"/>
</dbReference>
<evidence type="ECO:0000256" key="2">
    <source>
        <dbReference type="ARBA" id="ARBA00005948"/>
    </source>
</evidence>
<dbReference type="InterPro" id="IPR000272">
    <property type="entry name" value="Ion-transport_regulator_FXYD"/>
</dbReference>
<proteinExistence type="inferred from homology"/>
<comment type="similarity">
    <text evidence="2 8">Belongs to the FXYD family.</text>
</comment>
<organism evidence="9">
    <name type="scientific">Stegastes partitus</name>
    <name type="common">bicolor damselfish</name>
    <dbReference type="NCBI Taxonomy" id="144197"/>
    <lineage>
        <taxon>Eukaryota</taxon>
        <taxon>Metazoa</taxon>
        <taxon>Chordata</taxon>
        <taxon>Craniata</taxon>
        <taxon>Vertebrata</taxon>
        <taxon>Euteleostomi</taxon>
        <taxon>Actinopterygii</taxon>
        <taxon>Neopterygii</taxon>
        <taxon>Teleostei</taxon>
        <taxon>Neoteleostei</taxon>
        <taxon>Acanthomorphata</taxon>
        <taxon>Ovalentaria</taxon>
        <taxon>Pomacentridae</taxon>
        <taxon>Stegastes</taxon>
    </lineage>
</organism>
<evidence type="ECO:0000256" key="1">
    <source>
        <dbReference type="ARBA" id="ARBA00004167"/>
    </source>
</evidence>
<dbReference type="GO" id="GO:0016020">
    <property type="term" value="C:membrane"/>
    <property type="evidence" value="ECO:0007669"/>
    <property type="project" value="UniProtKB-SubCell"/>
</dbReference>
<dbReference type="PROSITE" id="PS01310">
    <property type="entry name" value="FXYD"/>
    <property type="match status" value="1"/>
</dbReference>
<keyword evidence="6 8" id="KW-0406">Ion transport</keyword>
<comment type="subcellular location">
    <subcellularLocation>
        <location evidence="1">Membrane</location>
        <topology evidence="1">Single-pass membrane protein</topology>
    </subcellularLocation>
</comment>
<dbReference type="PANTHER" id="PTHR14132">
    <property type="entry name" value="SODIUM/POTASSIUM-TRANSPORTING ATPASE SUBUNIT GAMMA"/>
    <property type="match status" value="1"/>
</dbReference>
<dbReference type="Ensembl" id="ENSSPAT00000002024.1">
    <property type="protein sequence ID" value="ENSSPAP00000001991.1"/>
    <property type="gene ID" value="ENSSPAG00000001521.1"/>
</dbReference>
<dbReference type="GeneTree" id="ENSGT00980000198681"/>
<protein>
    <recommendedName>
        <fullName evidence="8">FXYD domain-containing ion transport regulator</fullName>
    </recommendedName>
</protein>
<dbReference type="GO" id="GO:0017080">
    <property type="term" value="F:sodium channel regulator activity"/>
    <property type="evidence" value="ECO:0007669"/>
    <property type="project" value="TreeGrafter"/>
</dbReference>
<evidence type="ECO:0000256" key="3">
    <source>
        <dbReference type="ARBA" id="ARBA00022448"/>
    </source>
</evidence>
<dbReference type="InterPro" id="IPR047297">
    <property type="entry name" value="FXYD_motif"/>
</dbReference>
<sequence>ESFFAETMFPDQSDFDYDYETLRTTGVILAVIMFVSGILIALSKFRLSIKSPFSNSSGTQIPKTEGKFIFCRMLTVKAILLL</sequence>
<keyword evidence="4" id="KW-0812">Transmembrane</keyword>
<evidence type="ECO:0000256" key="4">
    <source>
        <dbReference type="ARBA" id="ARBA00022692"/>
    </source>
</evidence>